<dbReference type="PANTHER" id="PTHR33085">
    <property type="entry name" value="OS12G0113100 PROTEIN-RELATED"/>
    <property type="match status" value="1"/>
</dbReference>
<dbReference type="AlphaFoldDB" id="A0AAW1GPD4"/>
<dbReference type="EMBL" id="JBDFQZ010000014">
    <property type="protein sequence ID" value="KAK9664156.1"/>
    <property type="molecule type" value="Genomic_DNA"/>
</dbReference>
<evidence type="ECO:0000313" key="2">
    <source>
        <dbReference type="Proteomes" id="UP001443914"/>
    </source>
</evidence>
<gene>
    <name evidence="1" type="ORF">RND81_14G022700</name>
</gene>
<dbReference type="InterPro" id="IPR012871">
    <property type="entry name" value="DUF1668_ORYSA"/>
</dbReference>
<evidence type="ECO:0000313" key="1">
    <source>
        <dbReference type="EMBL" id="KAK9664156.1"/>
    </source>
</evidence>
<keyword evidence="2" id="KW-1185">Reference proteome</keyword>
<organism evidence="1 2">
    <name type="scientific">Saponaria officinalis</name>
    <name type="common">Common soapwort</name>
    <name type="synonym">Lychnis saponaria</name>
    <dbReference type="NCBI Taxonomy" id="3572"/>
    <lineage>
        <taxon>Eukaryota</taxon>
        <taxon>Viridiplantae</taxon>
        <taxon>Streptophyta</taxon>
        <taxon>Embryophyta</taxon>
        <taxon>Tracheophyta</taxon>
        <taxon>Spermatophyta</taxon>
        <taxon>Magnoliopsida</taxon>
        <taxon>eudicotyledons</taxon>
        <taxon>Gunneridae</taxon>
        <taxon>Pentapetalae</taxon>
        <taxon>Caryophyllales</taxon>
        <taxon>Caryophyllaceae</taxon>
        <taxon>Caryophylleae</taxon>
        <taxon>Saponaria</taxon>
    </lineage>
</organism>
<dbReference type="InterPro" id="IPR015915">
    <property type="entry name" value="Kelch-typ_b-propeller"/>
</dbReference>
<sequence length="214" mass="24236">MPGGRQLFIIMSDREYQSCVYRISEPTSDIEDETKIRSLGRPVLVLDKSIFPELMSFAQMDSRIFMVGGFLSNNSTPKPVPSRDVFIYDTAYSTLVRGPSLNSGKINPYRFTSGSKLFVLSTLIYSSDRKTRSRKQKQKIQFEMLDTSDPVGGWCALPVPSLYVSDKDLKYEVYSVAAVSSMIFISLMDGGTYVFDIDTQLWDYASDEPKFLLK</sequence>
<proteinExistence type="predicted"/>
<dbReference type="SUPFAM" id="SSF117281">
    <property type="entry name" value="Kelch motif"/>
    <property type="match status" value="1"/>
</dbReference>
<accession>A0AAW1GPD4</accession>
<protein>
    <submittedName>
        <fullName evidence="1">Uncharacterized protein</fullName>
    </submittedName>
</protein>
<comment type="caution">
    <text evidence="1">The sequence shown here is derived from an EMBL/GenBank/DDBJ whole genome shotgun (WGS) entry which is preliminary data.</text>
</comment>
<dbReference type="Pfam" id="PF07893">
    <property type="entry name" value="DUF1668"/>
    <property type="match status" value="1"/>
</dbReference>
<name>A0AAW1GPD4_SAPOF</name>
<dbReference type="Proteomes" id="UP001443914">
    <property type="component" value="Unassembled WGS sequence"/>
</dbReference>
<reference evidence="1" key="1">
    <citation type="submission" date="2024-03" db="EMBL/GenBank/DDBJ databases">
        <title>WGS assembly of Saponaria officinalis var. Norfolk2.</title>
        <authorList>
            <person name="Jenkins J."/>
            <person name="Shu S."/>
            <person name="Grimwood J."/>
            <person name="Barry K."/>
            <person name="Goodstein D."/>
            <person name="Schmutz J."/>
            <person name="Leebens-Mack J."/>
            <person name="Osbourn A."/>
        </authorList>
    </citation>
    <scope>NUCLEOTIDE SEQUENCE [LARGE SCALE GENOMIC DNA]</scope>
    <source>
        <strain evidence="1">JIC</strain>
    </source>
</reference>